<sequence length="138" mass="15741">MNLSLHYLLLLAQNNFQKRVLEKTSNIGLMPGQPKVLDFLKDHDGCEQKEIAKGCCLDPATVTGILGRMETIHLIERKQLPGNRRSLHVFLTETGRKAACDTEAIFFEIENRALKGITVEEQEDLKKTLFKIYENLNE</sequence>
<evidence type="ECO:0000256" key="1">
    <source>
        <dbReference type="ARBA" id="ARBA00023015"/>
    </source>
</evidence>
<dbReference type="GO" id="GO:0003700">
    <property type="term" value="F:DNA-binding transcription factor activity"/>
    <property type="evidence" value="ECO:0007669"/>
    <property type="project" value="InterPro"/>
</dbReference>
<dbReference type="PROSITE" id="PS50995">
    <property type="entry name" value="HTH_MARR_2"/>
    <property type="match status" value="1"/>
</dbReference>
<dbReference type="PANTHER" id="PTHR42756:SF1">
    <property type="entry name" value="TRANSCRIPTIONAL REPRESSOR OF EMRAB OPERON"/>
    <property type="match status" value="1"/>
</dbReference>
<dbReference type="InterPro" id="IPR036388">
    <property type="entry name" value="WH-like_DNA-bd_sf"/>
</dbReference>
<organism evidence="5 6">
    <name type="scientific">Anaeromicropila herbilytica</name>
    <dbReference type="NCBI Taxonomy" id="2785025"/>
    <lineage>
        <taxon>Bacteria</taxon>
        <taxon>Bacillati</taxon>
        <taxon>Bacillota</taxon>
        <taxon>Clostridia</taxon>
        <taxon>Lachnospirales</taxon>
        <taxon>Lachnospiraceae</taxon>
        <taxon>Anaeromicropila</taxon>
    </lineage>
</organism>
<accession>A0A7R7IG00</accession>
<dbReference type="InterPro" id="IPR036390">
    <property type="entry name" value="WH_DNA-bd_sf"/>
</dbReference>
<dbReference type="SUPFAM" id="SSF46785">
    <property type="entry name" value="Winged helix' DNA-binding domain"/>
    <property type="match status" value="1"/>
</dbReference>
<protein>
    <submittedName>
        <fullName evidence="5">MarR family transcriptional regulator</fullName>
    </submittedName>
</protein>
<dbReference type="AlphaFoldDB" id="A0A7R7IG00"/>
<reference evidence="5 6" key="1">
    <citation type="submission" date="2020-11" db="EMBL/GenBank/DDBJ databases">
        <title>Draft genome sequencing of a Lachnospiraceae strain isolated from anoxic soil subjected to BSD treatment.</title>
        <authorList>
            <person name="Uek A."/>
            <person name="Tonouchi A."/>
        </authorList>
    </citation>
    <scope>NUCLEOTIDE SEQUENCE [LARGE SCALE GENOMIC DNA]</scope>
    <source>
        <strain evidence="5 6">TB5</strain>
    </source>
</reference>
<dbReference type="PANTHER" id="PTHR42756">
    <property type="entry name" value="TRANSCRIPTIONAL REGULATOR, MARR"/>
    <property type="match status" value="1"/>
</dbReference>
<keyword evidence="2" id="KW-0238">DNA-binding</keyword>
<name>A0A7R7IG00_9FIRM</name>
<dbReference type="GO" id="GO:0003677">
    <property type="term" value="F:DNA binding"/>
    <property type="evidence" value="ECO:0007669"/>
    <property type="project" value="UniProtKB-KW"/>
</dbReference>
<dbReference type="SMART" id="SM00347">
    <property type="entry name" value="HTH_MARR"/>
    <property type="match status" value="1"/>
</dbReference>
<dbReference type="KEGG" id="ahb:bsdtb5_38680"/>
<dbReference type="Pfam" id="PF01047">
    <property type="entry name" value="MarR"/>
    <property type="match status" value="1"/>
</dbReference>
<dbReference type="Proteomes" id="UP000595897">
    <property type="component" value="Chromosome"/>
</dbReference>
<dbReference type="EMBL" id="AP024169">
    <property type="protein sequence ID" value="BCN32573.1"/>
    <property type="molecule type" value="Genomic_DNA"/>
</dbReference>
<keyword evidence="1" id="KW-0805">Transcription regulation</keyword>
<gene>
    <name evidence="5" type="ORF">bsdtb5_38680</name>
</gene>
<keyword evidence="3" id="KW-0804">Transcription</keyword>
<evidence type="ECO:0000256" key="2">
    <source>
        <dbReference type="ARBA" id="ARBA00023125"/>
    </source>
</evidence>
<feature type="domain" description="HTH marR-type" evidence="4">
    <location>
        <begin position="1"/>
        <end position="134"/>
    </location>
</feature>
<keyword evidence="6" id="KW-1185">Reference proteome</keyword>
<proteinExistence type="predicted"/>
<dbReference type="InterPro" id="IPR000835">
    <property type="entry name" value="HTH_MarR-typ"/>
</dbReference>
<dbReference type="PRINTS" id="PR00598">
    <property type="entry name" value="HTHMARR"/>
</dbReference>
<evidence type="ECO:0000259" key="4">
    <source>
        <dbReference type="PROSITE" id="PS50995"/>
    </source>
</evidence>
<evidence type="ECO:0000256" key="3">
    <source>
        <dbReference type="ARBA" id="ARBA00023163"/>
    </source>
</evidence>
<evidence type="ECO:0000313" key="6">
    <source>
        <dbReference type="Proteomes" id="UP000595897"/>
    </source>
</evidence>
<dbReference type="RefSeq" id="WP_271713615.1">
    <property type="nucleotide sequence ID" value="NZ_AP024169.1"/>
</dbReference>
<evidence type="ECO:0000313" key="5">
    <source>
        <dbReference type="EMBL" id="BCN32573.1"/>
    </source>
</evidence>
<dbReference type="Gene3D" id="1.10.10.10">
    <property type="entry name" value="Winged helix-like DNA-binding domain superfamily/Winged helix DNA-binding domain"/>
    <property type="match status" value="1"/>
</dbReference>